<evidence type="ECO:0000256" key="8">
    <source>
        <dbReference type="ARBA" id="ARBA00023002"/>
    </source>
</evidence>
<keyword evidence="3 9" id="KW-0285">Flavoprotein</keyword>
<evidence type="ECO:0000259" key="13">
    <source>
        <dbReference type="Pfam" id="PF01207"/>
    </source>
</evidence>
<reference evidence="14 15" key="1">
    <citation type="submission" date="2014-05" db="EMBL/GenBank/DDBJ databases">
        <title>Draft Genome Sequence of Nitratireductor basaltis Strain UMTGB225, A Marine Bacterium Isolated from Green Barrel Tunicate.</title>
        <authorList>
            <person name="Gan H.Y."/>
        </authorList>
    </citation>
    <scope>NUCLEOTIDE SEQUENCE [LARGE SCALE GENOMIC DNA]</scope>
    <source>
        <strain evidence="14 15">UMTGB225</strain>
    </source>
</reference>
<dbReference type="PANTHER" id="PTHR42907">
    <property type="entry name" value="FMN-LINKED OXIDOREDUCTASES SUPERFAMILY PROTEIN"/>
    <property type="match status" value="1"/>
</dbReference>
<feature type="binding site" evidence="9 12">
    <location>
        <position position="70"/>
    </location>
    <ligand>
        <name>FMN</name>
        <dbReference type="ChEBI" id="CHEBI:58210"/>
    </ligand>
</feature>
<feature type="active site" description="Proton donor" evidence="9 11">
    <location>
        <position position="100"/>
    </location>
</feature>
<feature type="binding site" evidence="9 12">
    <location>
        <begin position="211"/>
        <end position="213"/>
    </location>
    <ligand>
        <name>FMN</name>
        <dbReference type="ChEBI" id="CHEBI:58210"/>
    </ligand>
</feature>
<dbReference type="eggNOG" id="COG0042">
    <property type="taxonomic scope" value="Bacteria"/>
</dbReference>
<organism evidence="14 15">
    <name type="scientific">Nitratireductor basaltis</name>
    <dbReference type="NCBI Taxonomy" id="472175"/>
    <lineage>
        <taxon>Bacteria</taxon>
        <taxon>Pseudomonadati</taxon>
        <taxon>Pseudomonadota</taxon>
        <taxon>Alphaproteobacteria</taxon>
        <taxon>Hyphomicrobiales</taxon>
        <taxon>Phyllobacteriaceae</taxon>
        <taxon>Nitratireductor</taxon>
    </lineage>
</organism>
<keyword evidence="7 9" id="KW-0694">RNA-binding</keyword>
<comment type="similarity">
    <text evidence="10">Belongs to the dus family.</text>
</comment>
<comment type="caution">
    <text evidence="14">The sequence shown here is derived from an EMBL/GenBank/DDBJ whole genome shotgun (WGS) entry which is preliminary data.</text>
</comment>
<protein>
    <recommendedName>
        <fullName evidence="9">tRNA-dihydrouridine(20/20a) synthase</fullName>
        <ecNumber evidence="9">1.3.1.91</ecNumber>
    </recommendedName>
    <alternativeName>
        <fullName evidence="9">U20-specific dihydrouridine synthase</fullName>
        <shortName evidence="9">U20-specific Dus</shortName>
    </alternativeName>
    <alternativeName>
        <fullName evidence="9">tRNA-dihydrouridine synthase A</fullName>
    </alternativeName>
</protein>
<dbReference type="NCBIfam" id="NF008774">
    <property type="entry name" value="PRK11815.1"/>
    <property type="match status" value="1"/>
</dbReference>
<keyword evidence="12" id="KW-0547">Nucleotide-binding</keyword>
<dbReference type="Gene3D" id="3.20.20.70">
    <property type="entry name" value="Aldolase class I"/>
    <property type="match status" value="1"/>
</dbReference>
<dbReference type="PROSITE" id="PS01136">
    <property type="entry name" value="UPF0034"/>
    <property type="match status" value="1"/>
</dbReference>
<dbReference type="GO" id="GO:0102266">
    <property type="term" value="F:tRNA-dihydrouridine20a synthase activity"/>
    <property type="evidence" value="ECO:0007669"/>
    <property type="project" value="RHEA"/>
</dbReference>
<name>A0A084UAZ0_9HYPH</name>
<evidence type="ECO:0000256" key="9">
    <source>
        <dbReference type="HAMAP-Rule" id="MF_02041"/>
    </source>
</evidence>
<dbReference type="InterPro" id="IPR004653">
    <property type="entry name" value="DusA"/>
</dbReference>
<dbReference type="STRING" id="472175.EL18_01156"/>
<accession>A0A084UAZ0</accession>
<dbReference type="Proteomes" id="UP000053675">
    <property type="component" value="Unassembled WGS sequence"/>
</dbReference>
<keyword evidence="8 9" id="KW-0560">Oxidoreductase</keyword>
<dbReference type="OrthoDB" id="9783413at2"/>
<dbReference type="Gene3D" id="1.20.120.1460">
    <property type="match status" value="1"/>
</dbReference>
<evidence type="ECO:0000256" key="5">
    <source>
        <dbReference type="ARBA" id="ARBA00022694"/>
    </source>
</evidence>
<keyword evidence="2 9" id="KW-0820">tRNA-binding</keyword>
<evidence type="ECO:0000256" key="3">
    <source>
        <dbReference type="ARBA" id="ARBA00022630"/>
    </source>
</evidence>
<feature type="binding site" evidence="9 12">
    <location>
        <begin position="233"/>
        <end position="234"/>
    </location>
    <ligand>
        <name>FMN</name>
        <dbReference type="ChEBI" id="CHEBI:58210"/>
    </ligand>
</feature>
<dbReference type="GO" id="GO:0010181">
    <property type="term" value="F:FMN binding"/>
    <property type="evidence" value="ECO:0007669"/>
    <property type="project" value="UniProtKB-UniRule"/>
</dbReference>
<comment type="cofactor">
    <cofactor evidence="1 9 10 12">
        <name>FMN</name>
        <dbReference type="ChEBI" id="CHEBI:58210"/>
    </cofactor>
</comment>
<feature type="binding site" evidence="9 12">
    <location>
        <begin position="17"/>
        <end position="19"/>
    </location>
    <ligand>
        <name>FMN</name>
        <dbReference type="ChEBI" id="CHEBI:58210"/>
    </ligand>
</feature>
<evidence type="ECO:0000256" key="1">
    <source>
        <dbReference type="ARBA" id="ARBA00001917"/>
    </source>
</evidence>
<keyword evidence="5 9" id="KW-0819">tRNA processing</keyword>
<dbReference type="EMBL" id="JMQM01000001">
    <property type="protein sequence ID" value="KFB10126.1"/>
    <property type="molecule type" value="Genomic_DNA"/>
</dbReference>
<evidence type="ECO:0000313" key="15">
    <source>
        <dbReference type="Proteomes" id="UP000053675"/>
    </source>
</evidence>
<dbReference type="GO" id="GO:0050660">
    <property type="term" value="F:flavin adenine dinucleotide binding"/>
    <property type="evidence" value="ECO:0007669"/>
    <property type="project" value="InterPro"/>
</dbReference>
<dbReference type="PATRIC" id="fig|472175.3.peg.1162"/>
<sequence>MYETTLKSGKKILSVAPMMDWTDRHCRFFHRQLTRHALLYTEMVVADAAIHGDRERLLGFSKAEHPVALQLGGSDPDKLARAAVIGAGFNYDEINLNVGCPSDRVQSGTFGACLMKEPDLVARCVKAMKAVVDVPVTVKCRIGVDDQDPEEALNALAEKVFASGADALWVHARKAWLQGLSPKENRDIPPLDYDRVYRLKERYPDRFIGINGGIREESEIDRHLEYTDGVMLGRVAYQNPDILTKMDRLVYGSSEPEPDPFAVINAMVAYASDHIARGGRLSHVTRHMIGLFHGRPGARAYRQTLSGEATRPGAGPEVLLRAAAQVAPRADVDAA</sequence>
<evidence type="ECO:0000256" key="7">
    <source>
        <dbReference type="ARBA" id="ARBA00022884"/>
    </source>
</evidence>
<evidence type="ECO:0000313" key="14">
    <source>
        <dbReference type="EMBL" id="KFB10126.1"/>
    </source>
</evidence>
<dbReference type="CDD" id="cd02801">
    <property type="entry name" value="DUS_like_FMN"/>
    <property type="match status" value="1"/>
</dbReference>
<comment type="function">
    <text evidence="9">Catalyzes the synthesis of 5,6-dihydrouridine (D), a modified base found in the D-loop of most tRNAs, via the reduction of the C5-C6 double bond in target uridines. Specifically modifies U20 and U20a in tRNAs.</text>
</comment>
<feature type="site" description="Interacts with tRNA; defines subfamily-specific binding signature" evidence="9">
    <location>
        <position position="302"/>
    </location>
</feature>
<dbReference type="NCBIfam" id="TIGR00742">
    <property type="entry name" value="yjbN"/>
    <property type="match status" value="1"/>
</dbReference>
<evidence type="ECO:0000256" key="4">
    <source>
        <dbReference type="ARBA" id="ARBA00022643"/>
    </source>
</evidence>
<comment type="similarity">
    <text evidence="9">Belongs to the Dus family. DusA subfamily.</text>
</comment>
<dbReference type="PANTHER" id="PTHR42907:SF1">
    <property type="entry name" value="FMN-LINKED OXIDOREDUCTASES SUPERFAMILY PROTEIN"/>
    <property type="match status" value="1"/>
</dbReference>
<comment type="catalytic activity">
    <reaction evidence="9">
        <text>5,6-dihydrouridine(20a) in tRNA + NAD(+) = uridine(20a) in tRNA + NADH + H(+)</text>
        <dbReference type="Rhea" id="RHEA:53348"/>
        <dbReference type="Rhea" id="RHEA-COMP:13535"/>
        <dbReference type="Rhea" id="RHEA-COMP:13536"/>
        <dbReference type="ChEBI" id="CHEBI:15378"/>
        <dbReference type="ChEBI" id="CHEBI:57540"/>
        <dbReference type="ChEBI" id="CHEBI:57945"/>
        <dbReference type="ChEBI" id="CHEBI:65315"/>
        <dbReference type="ChEBI" id="CHEBI:74443"/>
    </reaction>
</comment>
<feature type="site" description="Interacts with tRNA" evidence="9">
    <location>
        <position position="186"/>
    </location>
</feature>
<dbReference type="InterPro" id="IPR001269">
    <property type="entry name" value="DUS_fam"/>
</dbReference>
<feature type="domain" description="DUS-like FMN-binding" evidence="13">
    <location>
        <begin position="15"/>
        <end position="312"/>
    </location>
</feature>
<evidence type="ECO:0000256" key="10">
    <source>
        <dbReference type="PIRNR" id="PIRNR006621"/>
    </source>
</evidence>
<feature type="site" description="Interacts with tRNA; defines subfamily-specific binding signature" evidence="9">
    <location>
        <position position="299"/>
    </location>
</feature>
<keyword evidence="6 9" id="KW-0521">NADP</keyword>
<feature type="site" description="Interacts with tRNA; defines subfamily-specific binding signature" evidence="9">
    <location>
        <position position="183"/>
    </location>
</feature>
<proteinExistence type="inferred from homology"/>
<dbReference type="AlphaFoldDB" id="A0A084UAZ0"/>
<dbReference type="GO" id="GO:0000049">
    <property type="term" value="F:tRNA binding"/>
    <property type="evidence" value="ECO:0007669"/>
    <property type="project" value="UniProtKB-UniRule"/>
</dbReference>
<gene>
    <name evidence="9" type="primary">dusA</name>
    <name evidence="14" type="ORF">EL18_01156</name>
</gene>
<dbReference type="EC" id="1.3.1.91" evidence="9"/>
<dbReference type="PIRSF" id="PIRSF006621">
    <property type="entry name" value="Dus"/>
    <property type="match status" value="1"/>
</dbReference>
<evidence type="ECO:0000256" key="2">
    <source>
        <dbReference type="ARBA" id="ARBA00022555"/>
    </source>
</evidence>
<keyword evidence="4 9" id="KW-0288">FMN</keyword>
<dbReference type="Pfam" id="PF01207">
    <property type="entry name" value="Dus"/>
    <property type="match status" value="1"/>
</dbReference>
<evidence type="ECO:0000256" key="12">
    <source>
        <dbReference type="PIRSR" id="PIRSR006621-2"/>
    </source>
</evidence>
<dbReference type="RefSeq" id="WP_051913807.1">
    <property type="nucleotide sequence ID" value="NZ_JMQM01000001.1"/>
</dbReference>
<feature type="binding site" evidence="9 12">
    <location>
        <position position="171"/>
    </location>
    <ligand>
        <name>FMN</name>
        <dbReference type="ChEBI" id="CHEBI:58210"/>
    </ligand>
</feature>
<evidence type="ECO:0000256" key="6">
    <source>
        <dbReference type="ARBA" id="ARBA00022857"/>
    </source>
</evidence>
<dbReference type="InterPro" id="IPR018517">
    <property type="entry name" value="tRNA_hU_synthase_CS"/>
</dbReference>
<feature type="binding site" evidence="9 12">
    <location>
        <position position="139"/>
    </location>
    <ligand>
        <name>FMN</name>
        <dbReference type="ChEBI" id="CHEBI:58210"/>
    </ligand>
</feature>
<comment type="catalytic activity">
    <reaction evidence="9">
        <text>5,6-dihydrouridine(20) in tRNA + NADP(+) = uridine(20) in tRNA + NADPH + H(+)</text>
        <dbReference type="Rhea" id="RHEA:53336"/>
        <dbReference type="Rhea" id="RHEA-COMP:13533"/>
        <dbReference type="Rhea" id="RHEA-COMP:13534"/>
        <dbReference type="ChEBI" id="CHEBI:15378"/>
        <dbReference type="ChEBI" id="CHEBI:57783"/>
        <dbReference type="ChEBI" id="CHEBI:58349"/>
        <dbReference type="ChEBI" id="CHEBI:65315"/>
        <dbReference type="ChEBI" id="CHEBI:74443"/>
        <dbReference type="EC" id="1.3.1.91"/>
    </reaction>
</comment>
<comment type="catalytic activity">
    <reaction evidence="9">
        <text>5,6-dihydrouridine(20a) in tRNA + NADP(+) = uridine(20a) in tRNA + NADPH + H(+)</text>
        <dbReference type="Rhea" id="RHEA:53344"/>
        <dbReference type="Rhea" id="RHEA-COMP:13535"/>
        <dbReference type="Rhea" id="RHEA-COMP:13536"/>
        <dbReference type="ChEBI" id="CHEBI:15378"/>
        <dbReference type="ChEBI" id="CHEBI:57783"/>
        <dbReference type="ChEBI" id="CHEBI:58349"/>
        <dbReference type="ChEBI" id="CHEBI:65315"/>
        <dbReference type="ChEBI" id="CHEBI:74443"/>
    </reaction>
</comment>
<feature type="site" description="Interacts with tRNA" evidence="9">
    <location>
        <position position="97"/>
    </location>
</feature>
<keyword evidence="15" id="KW-1185">Reference proteome</keyword>
<evidence type="ECO:0000256" key="11">
    <source>
        <dbReference type="PIRSR" id="PIRSR006621-1"/>
    </source>
</evidence>
<dbReference type="GO" id="GO:0102264">
    <property type="term" value="F:tRNA-dihydrouridine20 synthase activity"/>
    <property type="evidence" value="ECO:0007669"/>
    <property type="project" value="UniProtKB-EC"/>
</dbReference>
<dbReference type="SUPFAM" id="SSF51395">
    <property type="entry name" value="FMN-linked oxidoreductases"/>
    <property type="match status" value="1"/>
</dbReference>
<dbReference type="HAMAP" id="MF_02041">
    <property type="entry name" value="DusA_subfam"/>
    <property type="match status" value="1"/>
</dbReference>
<dbReference type="InterPro" id="IPR013785">
    <property type="entry name" value="Aldolase_TIM"/>
</dbReference>
<comment type="catalytic activity">
    <reaction evidence="9">
        <text>5,6-dihydrouridine(20) in tRNA + NAD(+) = uridine(20) in tRNA + NADH + H(+)</text>
        <dbReference type="Rhea" id="RHEA:53340"/>
        <dbReference type="Rhea" id="RHEA-COMP:13533"/>
        <dbReference type="Rhea" id="RHEA-COMP:13534"/>
        <dbReference type="ChEBI" id="CHEBI:15378"/>
        <dbReference type="ChEBI" id="CHEBI:57540"/>
        <dbReference type="ChEBI" id="CHEBI:57945"/>
        <dbReference type="ChEBI" id="CHEBI:65315"/>
        <dbReference type="ChEBI" id="CHEBI:74443"/>
        <dbReference type="EC" id="1.3.1.91"/>
    </reaction>
</comment>
<dbReference type="InterPro" id="IPR035587">
    <property type="entry name" value="DUS-like_FMN-bd"/>
</dbReference>